<dbReference type="PANTHER" id="PTHR11933">
    <property type="entry name" value="TRNA 5-METHYLAMINOMETHYL-2-THIOURIDYLATE -METHYLTRANSFERASE"/>
    <property type="match status" value="1"/>
</dbReference>
<dbReference type="GO" id="GO:0103016">
    <property type="term" value="F:tRNA-uridine 2-sulfurtransferase activity"/>
    <property type="evidence" value="ECO:0007669"/>
    <property type="project" value="UniProtKB-EC"/>
</dbReference>
<feature type="binding site" evidence="9">
    <location>
        <begin position="11"/>
        <end position="18"/>
    </location>
    <ligand>
        <name>ATP</name>
        <dbReference type="ChEBI" id="CHEBI:30616"/>
    </ligand>
</feature>
<feature type="active site" description="Nucleophile" evidence="9">
    <location>
        <position position="100"/>
    </location>
</feature>
<dbReference type="SUPFAM" id="SSF52402">
    <property type="entry name" value="Adenine nucleotide alpha hydrolases-like"/>
    <property type="match status" value="1"/>
</dbReference>
<dbReference type="AlphaFoldDB" id="A0A1F5EKU4"/>
<feature type="site" description="Interaction with tRNA" evidence="9">
    <location>
        <position position="125"/>
    </location>
</feature>
<dbReference type="Gene3D" id="3.40.50.620">
    <property type="entry name" value="HUPs"/>
    <property type="match status" value="1"/>
</dbReference>
<evidence type="ECO:0000256" key="1">
    <source>
        <dbReference type="ARBA" id="ARBA00022555"/>
    </source>
</evidence>
<dbReference type="GO" id="GO:0000049">
    <property type="term" value="F:tRNA binding"/>
    <property type="evidence" value="ECO:0007669"/>
    <property type="project" value="UniProtKB-KW"/>
</dbReference>
<dbReference type="InterPro" id="IPR004506">
    <property type="entry name" value="MnmA-like"/>
</dbReference>
<dbReference type="Gene3D" id="2.40.30.10">
    <property type="entry name" value="Translation factors"/>
    <property type="match status" value="1"/>
</dbReference>
<evidence type="ECO:0000256" key="3">
    <source>
        <dbReference type="ARBA" id="ARBA00022694"/>
    </source>
</evidence>
<keyword evidence="4 9" id="KW-0547">Nucleotide-binding</keyword>
<evidence type="ECO:0000256" key="9">
    <source>
        <dbReference type="HAMAP-Rule" id="MF_00144"/>
    </source>
</evidence>
<keyword evidence="1 9" id="KW-0820">tRNA-binding</keyword>
<dbReference type="EC" id="2.8.1.13" evidence="9"/>
<dbReference type="PANTHER" id="PTHR11933:SF5">
    <property type="entry name" value="MITOCHONDRIAL TRNA-SPECIFIC 2-THIOURIDYLASE 1"/>
    <property type="match status" value="1"/>
</dbReference>
<dbReference type="NCBIfam" id="TIGR00420">
    <property type="entry name" value="trmU"/>
    <property type="match status" value="1"/>
</dbReference>
<dbReference type="GO" id="GO:0005737">
    <property type="term" value="C:cytoplasm"/>
    <property type="evidence" value="ECO:0007669"/>
    <property type="project" value="UniProtKB-SubCell"/>
</dbReference>
<dbReference type="Proteomes" id="UP000186670">
    <property type="component" value="Unassembled WGS sequence"/>
</dbReference>
<feature type="site" description="Interaction with tRNA" evidence="9">
    <location>
        <position position="362"/>
    </location>
</feature>
<dbReference type="Pfam" id="PF20258">
    <property type="entry name" value="tRNA_Me_trans_C"/>
    <property type="match status" value="1"/>
</dbReference>
<feature type="domain" description="tRNA-specific 2-thiouridylase MnmA-like central" evidence="11">
    <location>
        <begin position="224"/>
        <end position="290"/>
    </location>
</feature>
<comment type="caution">
    <text evidence="12">The sequence shown here is derived from an EMBL/GenBank/DDBJ whole genome shotgun (WGS) entry which is preliminary data.</text>
</comment>
<evidence type="ECO:0000259" key="10">
    <source>
        <dbReference type="Pfam" id="PF20258"/>
    </source>
</evidence>
<dbReference type="InterPro" id="IPR023382">
    <property type="entry name" value="MnmA-like_central_sf"/>
</dbReference>
<keyword evidence="6 9" id="KW-0694">RNA-binding</keyword>
<keyword evidence="9" id="KW-0963">Cytoplasm</keyword>
<feature type="region of interest" description="Interaction with tRNA" evidence="9">
    <location>
        <begin position="166"/>
        <end position="168"/>
    </location>
</feature>
<keyword evidence="5 9" id="KW-0067">ATP-binding</keyword>
<comment type="caution">
    <text evidence="9">Lacks conserved residue(s) required for the propagation of feature annotation.</text>
</comment>
<dbReference type="Pfam" id="PF20259">
    <property type="entry name" value="tRNA_Me_trans_M"/>
    <property type="match status" value="1"/>
</dbReference>
<evidence type="ECO:0000256" key="8">
    <source>
        <dbReference type="ARBA" id="ARBA00051542"/>
    </source>
</evidence>
<gene>
    <name evidence="9" type="primary">mnmA</name>
    <name evidence="12" type="ORF">A2811_03005</name>
</gene>
<name>A0A1F5EKU4_9BACT</name>
<protein>
    <recommendedName>
        <fullName evidence="9">tRNA-specific 2-thiouridylase MnmA</fullName>
        <ecNumber evidence="9">2.8.1.13</ecNumber>
    </recommendedName>
</protein>
<dbReference type="GO" id="GO:0005524">
    <property type="term" value="F:ATP binding"/>
    <property type="evidence" value="ECO:0007669"/>
    <property type="project" value="UniProtKB-KW"/>
</dbReference>
<organism evidence="12 13">
    <name type="scientific">Candidatus Campbellbacteria bacterium RIFCSPHIGHO2_01_FULL_34_10</name>
    <dbReference type="NCBI Taxonomy" id="1797577"/>
    <lineage>
        <taxon>Bacteria</taxon>
        <taxon>Candidatus Campbelliibacteriota</taxon>
    </lineage>
</organism>
<dbReference type="NCBIfam" id="NF001138">
    <property type="entry name" value="PRK00143.1"/>
    <property type="match status" value="1"/>
</dbReference>
<evidence type="ECO:0000313" key="12">
    <source>
        <dbReference type="EMBL" id="OGD68029.1"/>
    </source>
</evidence>
<reference evidence="12 13" key="1">
    <citation type="journal article" date="2016" name="Nat. Commun.">
        <title>Thousands of microbial genomes shed light on interconnected biogeochemical processes in an aquifer system.</title>
        <authorList>
            <person name="Anantharaman K."/>
            <person name="Brown C.T."/>
            <person name="Hug L.A."/>
            <person name="Sharon I."/>
            <person name="Castelle C.J."/>
            <person name="Probst A.J."/>
            <person name="Thomas B.C."/>
            <person name="Singh A."/>
            <person name="Wilkins M.J."/>
            <person name="Karaoz U."/>
            <person name="Brodie E.L."/>
            <person name="Williams K.H."/>
            <person name="Hubbard S.S."/>
            <person name="Banfield J.F."/>
        </authorList>
    </citation>
    <scope>NUCLEOTIDE SEQUENCE [LARGE SCALE GENOMIC DNA]</scope>
</reference>
<dbReference type="EMBL" id="MEZZ01000042">
    <property type="protein sequence ID" value="OGD68029.1"/>
    <property type="molecule type" value="Genomic_DNA"/>
</dbReference>
<proteinExistence type="inferred from homology"/>
<dbReference type="GO" id="GO:0002143">
    <property type="term" value="P:tRNA wobble position uridine thiolation"/>
    <property type="evidence" value="ECO:0007669"/>
    <property type="project" value="TreeGrafter"/>
</dbReference>
<evidence type="ECO:0000259" key="11">
    <source>
        <dbReference type="Pfam" id="PF20259"/>
    </source>
</evidence>
<feature type="region of interest" description="Interaction with tRNA" evidence="9">
    <location>
        <begin position="328"/>
        <end position="329"/>
    </location>
</feature>
<keyword evidence="2 9" id="KW-0808">Transferase</keyword>
<feature type="active site" description="Cysteine persulfide intermediate" evidence="9">
    <location>
        <position position="216"/>
    </location>
</feature>
<comment type="function">
    <text evidence="9">Catalyzes the 2-thiolation of uridine at the wobble position (U34) of tRNA, leading to the formation of s(2)U34.</text>
</comment>
<feature type="binding site" evidence="9">
    <location>
        <position position="37"/>
    </location>
    <ligand>
        <name>ATP</name>
        <dbReference type="ChEBI" id="CHEBI:30616"/>
    </ligand>
</feature>
<comment type="catalytic activity">
    <reaction evidence="8 9">
        <text>S-sulfanyl-L-cysteinyl-[protein] + uridine(34) in tRNA + AH2 + ATP = 2-thiouridine(34) in tRNA + L-cysteinyl-[protein] + A + AMP + diphosphate + H(+)</text>
        <dbReference type="Rhea" id="RHEA:47032"/>
        <dbReference type="Rhea" id="RHEA-COMP:10131"/>
        <dbReference type="Rhea" id="RHEA-COMP:11726"/>
        <dbReference type="Rhea" id="RHEA-COMP:11727"/>
        <dbReference type="Rhea" id="RHEA-COMP:11728"/>
        <dbReference type="ChEBI" id="CHEBI:13193"/>
        <dbReference type="ChEBI" id="CHEBI:15378"/>
        <dbReference type="ChEBI" id="CHEBI:17499"/>
        <dbReference type="ChEBI" id="CHEBI:29950"/>
        <dbReference type="ChEBI" id="CHEBI:30616"/>
        <dbReference type="ChEBI" id="CHEBI:33019"/>
        <dbReference type="ChEBI" id="CHEBI:61963"/>
        <dbReference type="ChEBI" id="CHEBI:65315"/>
        <dbReference type="ChEBI" id="CHEBI:87170"/>
        <dbReference type="ChEBI" id="CHEBI:456215"/>
        <dbReference type="EC" id="2.8.1.13"/>
    </reaction>
</comment>
<dbReference type="HAMAP" id="MF_00144">
    <property type="entry name" value="tRNA_thiouridyl_MnmA"/>
    <property type="match status" value="1"/>
</dbReference>
<dbReference type="InterPro" id="IPR046884">
    <property type="entry name" value="MnmA-like_central"/>
</dbReference>
<evidence type="ECO:0000256" key="5">
    <source>
        <dbReference type="ARBA" id="ARBA00022840"/>
    </source>
</evidence>
<evidence type="ECO:0000313" key="13">
    <source>
        <dbReference type="Proteomes" id="UP000186670"/>
    </source>
</evidence>
<evidence type="ECO:0000256" key="2">
    <source>
        <dbReference type="ARBA" id="ARBA00022679"/>
    </source>
</evidence>
<evidence type="ECO:0000256" key="7">
    <source>
        <dbReference type="ARBA" id="ARBA00023157"/>
    </source>
</evidence>
<feature type="region of interest" description="Interaction with target base in tRNA" evidence="9">
    <location>
        <begin position="95"/>
        <end position="97"/>
    </location>
</feature>
<accession>A0A1F5EKU4</accession>
<dbReference type="Gene3D" id="2.30.30.280">
    <property type="entry name" value="Adenine nucleotide alpha hydrolases-like domains"/>
    <property type="match status" value="1"/>
</dbReference>
<evidence type="ECO:0000256" key="6">
    <source>
        <dbReference type="ARBA" id="ARBA00022884"/>
    </source>
</evidence>
<feature type="binding site" evidence="9">
    <location>
        <position position="124"/>
    </location>
    <ligand>
        <name>ATP</name>
        <dbReference type="ChEBI" id="CHEBI:30616"/>
    </ligand>
</feature>
<dbReference type="CDD" id="cd01998">
    <property type="entry name" value="MnmA_TRMU-like"/>
    <property type="match status" value="1"/>
</dbReference>
<dbReference type="FunFam" id="3.40.50.620:FF:000115">
    <property type="entry name" value="tRNA-specific 2-thiouridylase MnmA"/>
    <property type="match status" value="1"/>
</dbReference>
<evidence type="ECO:0000256" key="4">
    <source>
        <dbReference type="ARBA" id="ARBA00022741"/>
    </source>
</evidence>
<dbReference type="Pfam" id="PF03054">
    <property type="entry name" value="tRNA_Me_trans"/>
    <property type="match status" value="1"/>
</dbReference>
<feature type="domain" description="tRNA-specific 2-thiouridylase MnmA-like C-terminal" evidence="10">
    <location>
        <begin position="302"/>
        <end position="378"/>
    </location>
</feature>
<comment type="subcellular location">
    <subcellularLocation>
        <location evidence="9">Cytoplasm</location>
    </subcellularLocation>
</comment>
<dbReference type="InterPro" id="IPR014729">
    <property type="entry name" value="Rossmann-like_a/b/a_fold"/>
</dbReference>
<comment type="similarity">
    <text evidence="9">Belongs to the MnmA/TRMU family.</text>
</comment>
<sequence>MNNKNKKVFVGLSGGVDSSVSAVLLKNKGYDVTGVFIKVWQPEFVKCDWREDRLDAMRICAKLEIPFVDLDLEEEYKKQVFDYMIEEYKNGRTPNPDVMCNKAIKFGGFLKFALDNGADYVATGHYARSVEREFPISNFQFPKKEFSNSQELENRFELLAGKDDNKDQSYFLWTLTQDQLKYILFPVGHLEKPRVRELAKKYDLLTAEKKDSQGLCFVGMVEMKDFLKRFLQEKRGDVLNENGNIIGYHDGAFYYTFGQRHGFVITEKTSDDKPYFVIEKSIEKNTITVSEKLHEKNIFDKKEIEIENINWISGNEPDLDKKYQARIRYRQPLQSCKIYKNSSSENFKVIFDEHQKSASSGQSVVFYDDEVCLGGGIIC</sequence>
<keyword evidence="3 9" id="KW-0819">tRNA processing</keyword>
<dbReference type="InterPro" id="IPR046885">
    <property type="entry name" value="MnmA-like_C"/>
</dbReference>
<keyword evidence="7" id="KW-1015">Disulfide bond</keyword>